<dbReference type="Proteomes" id="UP001139700">
    <property type="component" value="Unassembled WGS sequence"/>
</dbReference>
<gene>
    <name evidence="2" type="ORF">LXM24_12160</name>
</gene>
<keyword evidence="3" id="KW-1185">Reference proteome</keyword>
<evidence type="ECO:0000313" key="2">
    <source>
        <dbReference type="EMBL" id="MCF0040843.1"/>
    </source>
</evidence>
<dbReference type="EMBL" id="JAJTTA010000002">
    <property type="protein sequence ID" value="MCF0040843.1"/>
    <property type="molecule type" value="Genomic_DNA"/>
</dbReference>
<comment type="caution">
    <text evidence="2">The sequence shown here is derived from an EMBL/GenBank/DDBJ whole genome shotgun (WGS) entry which is preliminary data.</text>
</comment>
<dbReference type="InterPro" id="IPR026444">
    <property type="entry name" value="Secre_tail"/>
</dbReference>
<dbReference type="RefSeq" id="WP_234613340.1">
    <property type="nucleotide sequence ID" value="NZ_CP098806.1"/>
</dbReference>
<dbReference type="InterPro" id="IPR013783">
    <property type="entry name" value="Ig-like_fold"/>
</dbReference>
<evidence type="ECO:0000313" key="3">
    <source>
        <dbReference type="Proteomes" id="UP001139700"/>
    </source>
</evidence>
<sequence>MKKLYLTAFLNILGHVLFAQGIYIKGGHLSLLGLFDLQVKGNFILDGGSFHNGGQLDLSGNLVNNSTTGIANIGKIRFVGNTPQSISGTAPFLAQYAVIDNTAGITLNTEFRVEDYIIFGEGLIHAQSAFSPLVFSENALSYNAKPESYVNGFVMKEGIGPFRFPVGSSTAFQPIKVDITENSNGLLTKYYEGDAGAATFGTTGTSPIALEAYNNQEYWDINPVGTAKGKITLTWDQHNNPSITPSIYFTVLSIAHKTSEGWLNEGSAKRIFGDPDFDNSLSYGNVEGGSLSNWGIFTLGSIPEAALPVTLVAFSGRKQETSSLLEWSTAEEEKSSHFQVERSIDTKNFEKIGKVDATGGSIVATKYSFIDDTFSQQPGVVYYRLKTVDVDGSFAFSKVISLRNTSSYIDRSIYPNPANRRNGVVVRNTGKSGQISVVDMLGRTIITPVEHLSDGNTKLDLSDFTSGMYLIKINADSRVNVQTLLVE</sequence>
<name>A0A9X1PBG6_9BACT</name>
<reference evidence="2" key="1">
    <citation type="submission" date="2021-12" db="EMBL/GenBank/DDBJ databases">
        <title>Novel species in genus Dyadobacter.</title>
        <authorList>
            <person name="Ma C."/>
        </authorList>
    </citation>
    <scope>NUCLEOTIDE SEQUENCE</scope>
    <source>
        <strain evidence="2">CY399</strain>
    </source>
</reference>
<feature type="domain" description="Secretion system C-terminal sorting" evidence="1">
    <location>
        <begin position="413"/>
        <end position="485"/>
    </location>
</feature>
<dbReference type="AlphaFoldDB" id="A0A9X1PBG6"/>
<accession>A0A9X1PBG6</accession>
<dbReference type="Gene3D" id="2.60.40.10">
    <property type="entry name" value="Immunoglobulins"/>
    <property type="match status" value="1"/>
</dbReference>
<protein>
    <submittedName>
        <fullName evidence="2">T9SS type A sorting domain-containing protein</fullName>
    </submittedName>
</protein>
<evidence type="ECO:0000259" key="1">
    <source>
        <dbReference type="Pfam" id="PF18962"/>
    </source>
</evidence>
<dbReference type="NCBIfam" id="TIGR04183">
    <property type="entry name" value="Por_Secre_tail"/>
    <property type="match status" value="1"/>
</dbReference>
<dbReference type="Pfam" id="PF18962">
    <property type="entry name" value="Por_Secre_tail"/>
    <property type="match status" value="1"/>
</dbReference>
<organism evidence="2 3">
    <name type="scientific">Dyadobacter fanqingshengii</name>
    <dbReference type="NCBI Taxonomy" id="2906443"/>
    <lineage>
        <taxon>Bacteria</taxon>
        <taxon>Pseudomonadati</taxon>
        <taxon>Bacteroidota</taxon>
        <taxon>Cytophagia</taxon>
        <taxon>Cytophagales</taxon>
        <taxon>Spirosomataceae</taxon>
        <taxon>Dyadobacter</taxon>
    </lineage>
</organism>
<proteinExistence type="predicted"/>